<dbReference type="PANTHER" id="PTHR43689:SF8">
    <property type="entry name" value="ALPHA_BETA-HYDROLASES SUPERFAMILY PROTEIN"/>
    <property type="match status" value="1"/>
</dbReference>
<dbReference type="Gene3D" id="3.40.50.1820">
    <property type="entry name" value="alpha/beta hydrolase"/>
    <property type="match status" value="1"/>
</dbReference>
<feature type="domain" description="AB hydrolase-1" evidence="1">
    <location>
        <begin position="277"/>
        <end position="502"/>
    </location>
</feature>
<proteinExistence type="predicted"/>
<dbReference type="InterPro" id="IPR000073">
    <property type="entry name" value="AB_hydrolase_1"/>
</dbReference>
<dbReference type="Pfam" id="PF00561">
    <property type="entry name" value="Abhydrolase_1"/>
    <property type="match status" value="1"/>
</dbReference>
<evidence type="ECO:0000313" key="2">
    <source>
        <dbReference type="EMBL" id="KAL3826251.1"/>
    </source>
</evidence>
<dbReference type="AlphaFoldDB" id="A0ABD3SNT0"/>
<organism evidence="2 3">
    <name type="scientific">Cyclostephanos tholiformis</name>
    <dbReference type="NCBI Taxonomy" id="382380"/>
    <lineage>
        <taxon>Eukaryota</taxon>
        <taxon>Sar</taxon>
        <taxon>Stramenopiles</taxon>
        <taxon>Ochrophyta</taxon>
        <taxon>Bacillariophyta</taxon>
        <taxon>Coscinodiscophyceae</taxon>
        <taxon>Thalassiosirophycidae</taxon>
        <taxon>Stephanodiscales</taxon>
        <taxon>Stephanodiscaceae</taxon>
        <taxon>Cyclostephanos</taxon>
    </lineage>
</organism>
<name>A0ABD3SNT0_9STRA</name>
<protein>
    <recommendedName>
        <fullName evidence="1">AB hydrolase-1 domain-containing protein</fullName>
    </recommendedName>
</protein>
<dbReference type="EMBL" id="JALLPB020000025">
    <property type="protein sequence ID" value="KAL3826251.1"/>
    <property type="molecule type" value="Genomic_DNA"/>
</dbReference>
<keyword evidence="3" id="KW-1185">Reference proteome</keyword>
<dbReference type="Proteomes" id="UP001530377">
    <property type="component" value="Unassembled WGS sequence"/>
</dbReference>
<sequence length="516" mass="55828">MIVAFSRRLRRSATSSNLPSLFATTTTPSSTAGIIIALARGGISLLLRTALLWRVVELIVQERYLRPRRVTTSHLAEGGRLPSALSGYAVVTPLSMTTDATAADVTAATATAVPIGVHSLRYARRGTTATAASANDDDDDDDDLDEKERRARRRHYDGISLHHGFGASSLSWLPILPRLVERYGRYAVAHDAPGFGFTDRPDGDACGGMGLYAYGSENSAGIGLALLREGLDSGLGGRGGASEDEASSTGGVVDDAYDAIGSGGGGGGASTTTTTRSIAIFGHSMGSRAALFAALKCSSDLDLCMRPELVVLVAPALAGLTLPSRARRRYSRRGSRDVAPSGRRDGRRRMGGIVRRIWLTWRRAFVDRPLRYGLRRLVCGSRDFWRKGLTLAWGDPSRLSDSDVLRFQWPSIGVGWEGGLINFSKSRILSYPTPRDSLEFMDDGRLFEEVARLNNTRIVIIYGSRDRVVRIDDGAANELRRKFPNVAVIKMEGCGHDPFEEDVSAFMSALEEALEG</sequence>
<dbReference type="InterPro" id="IPR029058">
    <property type="entry name" value="AB_hydrolase_fold"/>
</dbReference>
<reference evidence="2 3" key="1">
    <citation type="submission" date="2024-10" db="EMBL/GenBank/DDBJ databases">
        <title>Updated reference genomes for cyclostephanoid diatoms.</title>
        <authorList>
            <person name="Roberts W.R."/>
            <person name="Alverson A.J."/>
        </authorList>
    </citation>
    <scope>NUCLEOTIDE SEQUENCE [LARGE SCALE GENOMIC DNA]</scope>
    <source>
        <strain evidence="2 3">AJA228-03</strain>
    </source>
</reference>
<accession>A0ABD3SNT0</accession>
<gene>
    <name evidence="2" type="ORF">ACHAXA_006279</name>
</gene>
<evidence type="ECO:0000259" key="1">
    <source>
        <dbReference type="Pfam" id="PF00561"/>
    </source>
</evidence>
<comment type="caution">
    <text evidence="2">The sequence shown here is derived from an EMBL/GenBank/DDBJ whole genome shotgun (WGS) entry which is preliminary data.</text>
</comment>
<dbReference type="SUPFAM" id="SSF53474">
    <property type="entry name" value="alpha/beta-Hydrolases"/>
    <property type="match status" value="1"/>
</dbReference>
<dbReference type="PANTHER" id="PTHR43689">
    <property type="entry name" value="HYDROLASE"/>
    <property type="match status" value="1"/>
</dbReference>
<evidence type="ECO:0000313" key="3">
    <source>
        <dbReference type="Proteomes" id="UP001530377"/>
    </source>
</evidence>